<dbReference type="Gene3D" id="3.40.930.10">
    <property type="entry name" value="Mannitol-specific EII, Chain A"/>
    <property type="match status" value="1"/>
</dbReference>
<dbReference type="GO" id="GO:0009401">
    <property type="term" value="P:phosphoenolpyruvate-dependent sugar phosphotransferase system"/>
    <property type="evidence" value="ECO:0007669"/>
    <property type="project" value="InterPro"/>
</dbReference>
<feature type="domain" description="PRD" evidence="8">
    <location>
        <begin position="184"/>
        <end position="289"/>
    </location>
</feature>
<dbReference type="CDD" id="cd00211">
    <property type="entry name" value="PTS_IIA_fru"/>
    <property type="match status" value="1"/>
</dbReference>
<keyword evidence="3" id="KW-0805">Transcription regulation</keyword>
<evidence type="ECO:0000256" key="4">
    <source>
        <dbReference type="ARBA" id="ARBA00023159"/>
    </source>
</evidence>
<dbReference type="OrthoDB" id="3192919at2"/>
<dbReference type="InterPro" id="IPR036634">
    <property type="entry name" value="PRD_sf"/>
</dbReference>
<keyword evidence="1" id="KW-0808">Transferase</keyword>
<proteinExistence type="predicted"/>
<evidence type="ECO:0000259" key="7">
    <source>
        <dbReference type="PROSITE" id="PS51099"/>
    </source>
</evidence>
<dbReference type="InterPro" id="IPR011608">
    <property type="entry name" value="PRD"/>
</dbReference>
<dbReference type="GO" id="GO:0006355">
    <property type="term" value="P:regulation of DNA-templated transcription"/>
    <property type="evidence" value="ECO:0007669"/>
    <property type="project" value="InterPro"/>
</dbReference>
<dbReference type="SUPFAM" id="SSF55804">
    <property type="entry name" value="Phoshotransferase/anion transport protein"/>
    <property type="match status" value="1"/>
</dbReference>
<keyword evidence="2" id="KW-0677">Repeat</keyword>
<dbReference type="GO" id="GO:0008982">
    <property type="term" value="F:protein-N(PI)-phosphohistidine-sugar phosphotransferase activity"/>
    <property type="evidence" value="ECO:0007669"/>
    <property type="project" value="InterPro"/>
</dbReference>
<dbReference type="InterPro" id="IPR013196">
    <property type="entry name" value="HTH_11"/>
</dbReference>
<dbReference type="PANTHER" id="PTHR30185:SF13">
    <property type="entry name" value="LICABCH OPERON REGULATOR-RELATED"/>
    <property type="match status" value="1"/>
</dbReference>
<dbReference type="InterPro" id="IPR036095">
    <property type="entry name" value="PTS_EIIB-like_sf"/>
</dbReference>
<dbReference type="PROSITE" id="PS51099">
    <property type="entry name" value="PTS_EIIB_TYPE_2"/>
    <property type="match status" value="1"/>
</dbReference>
<dbReference type="PANTHER" id="PTHR30185">
    <property type="entry name" value="CRYPTIC BETA-GLUCOSIDE BGL OPERON ANTITERMINATOR"/>
    <property type="match status" value="1"/>
</dbReference>
<dbReference type="AlphaFoldDB" id="A0A2U1TQM0"/>
<feature type="domain" description="PRD" evidence="8">
    <location>
        <begin position="297"/>
        <end position="404"/>
    </location>
</feature>
<dbReference type="InterPro" id="IPR007737">
    <property type="entry name" value="Mga_HTH"/>
</dbReference>
<dbReference type="EMBL" id="QDKJ01000009">
    <property type="protein sequence ID" value="PWC11701.1"/>
    <property type="molecule type" value="Genomic_DNA"/>
</dbReference>
<protein>
    <submittedName>
        <fullName evidence="9">Uncharacterized protein</fullName>
    </submittedName>
</protein>
<feature type="domain" description="PTS EIIA type-2" evidence="6">
    <location>
        <begin position="512"/>
        <end position="651"/>
    </location>
</feature>
<dbReference type="Gene3D" id="3.40.50.2300">
    <property type="match status" value="1"/>
</dbReference>
<dbReference type="Gene3D" id="1.10.10.10">
    <property type="entry name" value="Winged helix-like DNA-binding domain superfamily/Winged helix DNA-binding domain"/>
    <property type="match status" value="1"/>
</dbReference>
<evidence type="ECO:0000259" key="8">
    <source>
        <dbReference type="PROSITE" id="PS51372"/>
    </source>
</evidence>
<dbReference type="SUPFAM" id="SSF63520">
    <property type="entry name" value="PTS-regulatory domain, PRD"/>
    <property type="match status" value="2"/>
</dbReference>
<dbReference type="Pfam" id="PF00359">
    <property type="entry name" value="PTS_EIIA_2"/>
    <property type="match status" value="1"/>
</dbReference>
<name>A0A2U1TQM0_9GAMM</name>
<dbReference type="InterPro" id="IPR016152">
    <property type="entry name" value="PTrfase/Anion_transptr"/>
</dbReference>
<comment type="caution">
    <text evidence="9">The sequence shown here is derived from an EMBL/GenBank/DDBJ whole genome shotgun (WGS) entry which is preliminary data.</text>
</comment>
<reference evidence="9 10" key="1">
    <citation type="submission" date="2018-04" db="EMBL/GenBank/DDBJ databases">
        <title>Brenneria corticis sp.nov.</title>
        <authorList>
            <person name="Li Y."/>
        </authorList>
    </citation>
    <scope>NUCLEOTIDE SEQUENCE [LARGE SCALE GENOMIC DNA]</scope>
    <source>
        <strain evidence="9 10">LMG 27715</strain>
    </source>
</reference>
<dbReference type="Proteomes" id="UP000245138">
    <property type="component" value="Unassembled WGS sequence"/>
</dbReference>
<dbReference type="InterPro" id="IPR002178">
    <property type="entry name" value="PTS_EIIA_type-2_dom"/>
</dbReference>
<evidence type="ECO:0000256" key="3">
    <source>
        <dbReference type="ARBA" id="ARBA00023015"/>
    </source>
</evidence>
<dbReference type="InterPro" id="IPR036388">
    <property type="entry name" value="WH-like_DNA-bd_sf"/>
</dbReference>
<evidence type="ECO:0000256" key="5">
    <source>
        <dbReference type="ARBA" id="ARBA00023163"/>
    </source>
</evidence>
<accession>A0A2U1TQM0</accession>
<dbReference type="RefSeq" id="WP_109054751.1">
    <property type="nucleotide sequence ID" value="NZ_QDKJ01000009.1"/>
</dbReference>
<gene>
    <name evidence="9" type="ORF">B4923_12790</name>
</gene>
<organism evidence="9 10">
    <name type="scientific">Brenneria roseae subsp. americana</name>
    <dbReference type="NCBI Taxonomy" id="1508507"/>
    <lineage>
        <taxon>Bacteria</taxon>
        <taxon>Pseudomonadati</taxon>
        <taxon>Pseudomonadota</taxon>
        <taxon>Gammaproteobacteria</taxon>
        <taxon>Enterobacterales</taxon>
        <taxon>Pectobacteriaceae</taxon>
        <taxon>Brenneria</taxon>
    </lineage>
</organism>
<evidence type="ECO:0000256" key="2">
    <source>
        <dbReference type="ARBA" id="ARBA00022737"/>
    </source>
</evidence>
<evidence type="ECO:0000256" key="1">
    <source>
        <dbReference type="ARBA" id="ARBA00022679"/>
    </source>
</evidence>
<dbReference type="Gene3D" id="1.10.1790.10">
    <property type="entry name" value="PRD domain"/>
    <property type="match status" value="2"/>
</dbReference>
<keyword evidence="10" id="KW-1185">Reference proteome</keyword>
<dbReference type="Pfam" id="PF00874">
    <property type="entry name" value="PRD"/>
    <property type="match status" value="2"/>
</dbReference>
<evidence type="ECO:0000259" key="6">
    <source>
        <dbReference type="PROSITE" id="PS51094"/>
    </source>
</evidence>
<dbReference type="CDD" id="cd05568">
    <property type="entry name" value="PTS_IIB_bgl_like"/>
    <property type="match status" value="1"/>
</dbReference>
<keyword evidence="5" id="KW-0804">Transcription</keyword>
<keyword evidence="4" id="KW-0010">Activator</keyword>
<dbReference type="InterPro" id="IPR013011">
    <property type="entry name" value="PTS_EIIB_2"/>
</dbReference>
<dbReference type="PROSITE" id="PS51094">
    <property type="entry name" value="PTS_EIIA_TYPE_2"/>
    <property type="match status" value="1"/>
</dbReference>
<dbReference type="PROSITE" id="PS51372">
    <property type="entry name" value="PRD_2"/>
    <property type="match status" value="2"/>
</dbReference>
<dbReference type="InterPro" id="IPR050661">
    <property type="entry name" value="BglG_antiterminators"/>
</dbReference>
<feature type="domain" description="PTS EIIB type-2" evidence="7">
    <location>
        <begin position="410"/>
        <end position="500"/>
    </location>
</feature>
<evidence type="ECO:0000313" key="9">
    <source>
        <dbReference type="EMBL" id="PWC11701.1"/>
    </source>
</evidence>
<sequence length="652" mass="74391">MLLPRERKILTILYSSQNAMTTTELANSLHVSSRTIKDDVKNLKLELQNGNCMIESKTGKGIWLSYNEEGRKYLDDLLINDDIKASISPDIRKYYVAIQLLDAEGFISMEKISEAIFVSKSTIVNDINKLSPFFKQQSLRLEKKAKYGIRLFGNESQLRITRANIMRKILSHQGNQVLSKLQPFFANIDLSVINTILQEVEENFNFILSDASYTDLMIHLSIIVRRLRKGAICPVSQEELKRDKSRDEWKICEFLSKRLNEYFGVELLDGDKSYILLNITGAKLLGDSKVNLMDDSGKSDLSFEVWEAIVIKAGETYLENISEDDTFIRALFVHLKAMFHRIQNQVHLENPLKNVIKEDLVYEFEVATYIAKLLYLEYKINLGEDEICDIALYFGASLERKKALRAVERPSVTVVCGSGTGTSQFFQAKLKSIFPNIIVNKIIPISRIDSELEHSQQNFVISTVPLTLNNIDVLHVSPMLSSKDIILIENKLHPDKVKSLMKDKEYYHSLFSQLAEGITILKSDCRSKDEVINLLGRQMIDYGYVKDTYINSVFEREKLAPTSIGNTFAIPHAFEGNVLKQGIGLITLKKPIEWGNDKVQIILMLSIDIRNKTSFQSIFEELACITKDLSIVESLLAADNYQDVQSIFKRFI</sequence>
<evidence type="ECO:0000313" key="10">
    <source>
        <dbReference type="Proteomes" id="UP000245138"/>
    </source>
</evidence>
<dbReference type="Pfam" id="PF08279">
    <property type="entry name" value="HTH_11"/>
    <property type="match status" value="1"/>
</dbReference>
<dbReference type="SUPFAM" id="SSF52794">
    <property type="entry name" value="PTS system IIB component-like"/>
    <property type="match status" value="1"/>
</dbReference>
<dbReference type="Pfam" id="PF05043">
    <property type="entry name" value="Mga"/>
    <property type="match status" value="1"/>
</dbReference>